<name>A0A5M8NY19_9BACT</name>
<dbReference type="EMBL" id="SNRX01000128">
    <property type="protein sequence ID" value="KAA6300165.1"/>
    <property type="molecule type" value="Genomic_DNA"/>
</dbReference>
<organism evidence="1 2">
    <name type="scientific">Candidatus Ordinivivax streblomastigis</name>
    <dbReference type="NCBI Taxonomy" id="2540710"/>
    <lineage>
        <taxon>Bacteria</taxon>
        <taxon>Pseudomonadati</taxon>
        <taxon>Bacteroidota</taxon>
        <taxon>Bacteroidia</taxon>
        <taxon>Bacteroidales</taxon>
        <taxon>Candidatus Ordinivivax</taxon>
    </lineage>
</organism>
<comment type="caution">
    <text evidence="1">The sequence shown here is derived from an EMBL/GenBank/DDBJ whole genome shotgun (WGS) entry which is preliminary data.</text>
</comment>
<dbReference type="Proteomes" id="UP000324575">
    <property type="component" value="Unassembled WGS sequence"/>
</dbReference>
<accession>A0A5M8NY19</accession>
<evidence type="ECO:0000313" key="1">
    <source>
        <dbReference type="EMBL" id="KAA6300165.1"/>
    </source>
</evidence>
<feature type="non-terminal residue" evidence="1">
    <location>
        <position position="64"/>
    </location>
</feature>
<gene>
    <name evidence="1" type="ORF">EZS26_003690</name>
</gene>
<dbReference type="AlphaFoldDB" id="A0A5M8NY19"/>
<proteinExistence type="predicted"/>
<reference evidence="1 2" key="1">
    <citation type="submission" date="2019-03" db="EMBL/GenBank/DDBJ databases">
        <title>Single cell metagenomics reveals metabolic interactions within the superorganism composed of flagellate Streblomastix strix and complex community of Bacteroidetes bacteria on its surface.</title>
        <authorList>
            <person name="Treitli S.C."/>
            <person name="Kolisko M."/>
            <person name="Husnik F."/>
            <person name="Keeling P."/>
            <person name="Hampl V."/>
        </authorList>
    </citation>
    <scope>NUCLEOTIDE SEQUENCE [LARGE SCALE GENOMIC DNA]</scope>
    <source>
        <strain evidence="1">St1</strain>
    </source>
</reference>
<protein>
    <submittedName>
        <fullName evidence="1">Uncharacterized protein</fullName>
    </submittedName>
</protein>
<evidence type="ECO:0000313" key="2">
    <source>
        <dbReference type="Proteomes" id="UP000324575"/>
    </source>
</evidence>
<sequence length="64" mass="7188">MKRKDKELRELIGTTDEENSFSVITNFEGGTTEGEPTIEINPNDKLPILPLRNMVLFPGVFVPV</sequence>